<name>A0A212L3U7_9BACT</name>
<gene>
    <name evidence="1" type="ORF">KL86DES1_20419</name>
</gene>
<accession>A0A212L3U7</accession>
<proteinExistence type="predicted"/>
<evidence type="ECO:0000313" key="1">
    <source>
        <dbReference type="EMBL" id="SCM72137.1"/>
    </source>
</evidence>
<organism evidence="1">
    <name type="scientific">uncultured Desulfovibrio sp</name>
    <dbReference type="NCBI Taxonomy" id="167968"/>
    <lineage>
        <taxon>Bacteria</taxon>
        <taxon>Pseudomonadati</taxon>
        <taxon>Thermodesulfobacteriota</taxon>
        <taxon>Desulfovibrionia</taxon>
        <taxon>Desulfovibrionales</taxon>
        <taxon>Desulfovibrionaceae</taxon>
        <taxon>Desulfovibrio</taxon>
        <taxon>environmental samples</taxon>
    </lineage>
</organism>
<protein>
    <submittedName>
        <fullName evidence="1">Uncharacterized protein</fullName>
    </submittedName>
</protein>
<dbReference type="AlphaFoldDB" id="A0A212L3U7"/>
<sequence length="109" mass="12797">MRSYSVWRPCFTFFETVEDGRVRSCFKKRSPLAKRNSCAFPRGSLISVFFYSCLSLLQKTCCLQQDPQKAERTSLKDKTTLINSDFSLLRQKRKTLEIIPEMCFHTKKI</sequence>
<reference evidence="1" key="1">
    <citation type="submission" date="2016-08" db="EMBL/GenBank/DDBJ databases">
        <authorList>
            <person name="Seilhamer J.J."/>
        </authorList>
    </citation>
    <scope>NUCLEOTIDE SEQUENCE</scope>
    <source>
        <strain evidence="1">86-1</strain>
    </source>
</reference>
<dbReference type="EMBL" id="FMJC01000002">
    <property type="protein sequence ID" value="SCM72137.1"/>
    <property type="molecule type" value="Genomic_DNA"/>
</dbReference>